<gene>
    <name evidence="1" type="ORF">EEL30_04860</name>
</gene>
<dbReference type="EMBL" id="CP033464">
    <property type="protein sequence ID" value="QDX91759.1"/>
    <property type="molecule type" value="Genomic_DNA"/>
</dbReference>
<organism evidence="1 2">
    <name type="scientific">Brevibacillus laterosporus</name>
    <name type="common">Bacillus laterosporus</name>
    <dbReference type="NCBI Taxonomy" id="1465"/>
    <lineage>
        <taxon>Bacteria</taxon>
        <taxon>Bacillati</taxon>
        <taxon>Bacillota</taxon>
        <taxon>Bacilli</taxon>
        <taxon>Bacillales</taxon>
        <taxon>Paenibacillaceae</taxon>
        <taxon>Brevibacillus</taxon>
    </lineage>
</organism>
<dbReference type="Proteomes" id="UP000319432">
    <property type="component" value="Chromosome"/>
</dbReference>
<evidence type="ECO:0000313" key="2">
    <source>
        <dbReference type="Proteomes" id="UP000319432"/>
    </source>
</evidence>
<proteinExistence type="predicted"/>
<dbReference type="InterPro" id="IPR056084">
    <property type="entry name" value="DUF7667"/>
</dbReference>
<dbReference type="AlphaFoldDB" id="A0A518V448"/>
<name>A0A518V448_BRELA</name>
<evidence type="ECO:0000313" key="1">
    <source>
        <dbReference type="EMBL" id="QDX91759.1"/>
    </source>
</evidence>
<keyword evidence="2" id="KW-1185">Reference proteome</keyword>
<sequence length="119" mass="13706">MLWQFLSTVQLPFEDQFVVNVSQAPFQYERGSSFFILVSFLTLRTAHISFQYLSSGWNLKLCFGLRANAKRAWGLAKLKNLSLVASLTNDTEWQHELCAKLEKIKDEIGKIFMWSAAHC</sequence>
<dbReference type="OrthoDB" id="2969567at2"/>
<dbReference type="Pfam" id="PF24704">
    <property type="entry name" value="DUF7667"/>
    <property type="match status" value="1"/>
</dbReference>
<accession>A0A518V448</accession>
<reference evidence="1 2" key="1">
    <citation type="submission" date="2018-11" db="EMBL/GenBank/DDBJ databases">
        <title>Phylogenetic determinants of toxin gene distribution in genomes of Brevibacillus laterosporus.</title>
        <authorList>
            <person name="Glare T.R."/>
            <person name="Durrant A."/>
            <person name="Berry C."/>
            <person name="Palma L."/>
            <person name="Ormskirk M."/>
            <person name="Cox M.O."/>
        </authorList>
    </citation>
    <scope>NUCLEOTIDE SEQUENCE [LARGE SCALE GENOMIC DNA]</scope>
    <source>
        <strain evidence="1 2">1821L</strain>
    </source>
</reference>
<protein>
    <submittedName>
        <fullName evidence="1">Uncharacterized protein</fullName>
    </submittedName>
</protein>